<reference evidence="5 6" key="3">
    <citation type="journal article" date="2011" name="Genome Res.">
        <title>Chromosome and gene copy number variation allow major structural change between species and strains of Leishmania.</title>
        <authorList>
            <person name="Rogers M.B."/>
            <person name="Hilley J.D."/>
            <person name="Dickens N.J."/>
            <person name="Wilkes J."/>
            <person name="Bates P.A."/>
            <person name="Depledge D.P."/>
            <person name="Harris D."/>
            <person name="Her Y."/>
            <person name="Herzyk P."/>
            <person name="Imamura H."/>
            <person name="Otto T.D."/>
            <person name="Sanders M."/>
            <person name="Seeger K."/>
            <person name="Dujardin J.C."/>
            <person name="Berriman M."/>
            <person name="Smith D.F."/>
            <person name="Hertz-Fowler C."/>
            <person name="Mottram J.C."/>
        </authorList>
    </citation>
    <scope>NUCLEOTIDE SEQUENCE [LARGE SCALE GENOMIC DNA]</scope>
    <source>
        <strain evidence="6">MHOM/IL/81/Friedlin</strain>
    </source>
</reference>
<evidence type="ECO:0000259" key="4">
    <source>
        <dbReference type="PROSITE" id="PS50157"/>
    </source>
</evidence>
<keyword evidence="6" id="KW-1185">Reference proteome</keyword>
<dbReference type="PROSITE" id="PS50157">
    <property type="entry name" value="ZINC_FINGER_C2H2_2"/>
    <property type="match status" value="1"/>
</dbReference>
<evidence type="ECO:0000313" key="5">
    <source>
        <dbReference type="EMBL" id="CBZ11885.1"/>
    </source>
</evidence>
<reference evidence="6" key="1">
    <citation type="journal article" date="1999" name="Proc. Natl. Acad. Sci. U.S.A.">
        <title>Leishmania major Friedlin chromosome 1 has an unusual distribution of protein-coding genes.</title>
        <authorList>
            <person name="Myler P.J."/>
            <person name="Audleman L."/>
            <person name="deVos T."/>
            <person name="Hixson G."/>
            <person name="Kiser P."/>
            <person name="Lemley C."/>
            <person name="Magness C."/>
            <person name="Rickel E."/>
            <person name="Sisk E."/>
            <person name="Sunkin S."/>
            <person name="Swartzell S."/>
            <person name="Westlake T."/>
            <person name="Bastien P."/>
            <person name="Fu G."/>
            <person name="Ivens A."/>
            <person name="Stuart K."/>
        </authorList>
    </citation>
    <scope>NUCLEOTIDE SEQUENCE [LARGE SCALE GENOMIC DNA]</scope>
    <source>
        <strain evidence="6">MHOM/IL/81/Friedlin</strain>
    </source>
</reference>
<evidence type="ECO:0000256" key="1">
    <source>
        <dbReference type="PROSITE-ProRule" id="PRU00042"/>
    </source>
</evidence>
<dbReference type="Proteomes" id="UP000000542">
    <property type="component" value="Chromosome 1"/>
</dbReference>
<dbReference type="CDD" id="cd23672">
    <property type="entry name" value="MPSS5_OBF_C"/>
    <property type="match status" value="1"/>
</dbReference>
<keyword evidence="1" id="KW-0863">Zinc-finger</keyword>
<dbReference type="GeneID" id="12983090"/>
<feature type="domain" description="C2H2-type" evidence="4">
    <location>
        <begin position="156"/>
        <end position="179"/>
    </location>
</feature>
<keyword evidence="1" id="KW-0479">Metal-binding</keyword>
<dbReference type="VEuPathDB" id="TriTrypDB:LMJSD75_010013400"/>
<accession>E9AC71</accession>
<dbReference type="InterPro" id="IPR013087">
    <property type="entry name" value="Znf_C2H2_type"/>
</dbReference>
<feature type="region of interest" description="Disordered" evidence="3">
    <location>
        <begin position="405"/>
        <end position="509"/>
    </location>
</feature>
<dbReference type="GO" id="GO:0008270">
    <property type="term" value="F:zinc ion binding"/>
    <property type="evidence" value="ECO:0007669"/>
    <property type="project" value="UniProtKB-KW"/>
</dbReference>
<dbReference type="KEGG" id="lma:LMJF_01_0800"/>
<dbReference type="VEuPathDB" id="TriTrypDB:LmjF.01.0800"/>
<proteinExistence type="predicted"/>
<dbReference type="OMA" id="QGHYALH"/>
<organism evidence="5 6">
    <name type="scientific">Leishmania major</name>
    <dbReference type="NCBI Taxonomy" id="5664"/>
    <lineage>
        <taxon>Eukaryota</taxon>
        <taxon>Discoba</taxon>
        <taxon>Euglenozoa</taxon>
        <taxon>Kinetoplastea</taxon>
        <taxon>Metakinetoplastina</taxon>
        <taxon>Trypanosomatida</taxon>
        <taxon>Trypanosomatidae</taxon>
        <taxon>Leishmaniinae</taxon>
        <taxon>Leishmania</taxon>
    </lineage>
</organism>
<keyword evidence="2" id="KW-0175">Coiled coil</keyword>
<dbReference type="RefSeq" id="XP_003721602.1">
    <property type="nucleotide sequence ID" value="XM_003721554.1"/>
</dbReference>
<reference evidence="5 6" key="2">
    <citation type="journal article" date="2005" name="Science">
        <title>The genome of the kinetoplastid parasite, Leishmania major.</title>
        <authorList>
            <person name="Ivens A.C."/>
            <person name="Peacock C.S."/>
            <person name="Worthey E.A."/>
            <person name="Murphy L."/>
            <person name="Aggarwal G."/>
            <person name="Berriman M."/>
            <person name="Sisk E."/>
            <person name="Rajandream M.A."/>
            <person name="Adlem E."/>
            <person name="Aert R."/>
            <person name="Anupama A."/>
            <person name="Apostolou Z."/>
            <person name="Attipoe P."/>
            <person name="Bason N."/>
            <person name="Bauser C."/>
            <person name="Beck A."/>
            <person name="Beverley S.M."/>
            <person name="Bianchettin G."/>
            <person name="Borzym K."/>
            <person name="Bothe G."/>
            <person name="Bruschi C.V."/>
            <person name="Collins M."/>
            <person name="Cadag E."/>
            <person name="Ciarloni L."/>
            <person name="Clayton C."/>
            <person name="Coulson R.M."/>
            <person name="Cronin A."/>
            <person name="Cruz A.K."/>
            <person name="Davies R.M."/>
            <person name="De Gaudenzi J."/>
            <person name="Dobson D.E."/>
            <person name="Duesterhoeft A."/>
            <person name="Fazelina G."/>
            <person name="Fosker N."/>
            <person name="Frasch A.C."/>
            <person name="Fraser A."/>
            <person name="Fuchs M."/>
            <person name="Gabel C."/>
            <person name="Goble A."/>
            <person name="Goffeau A."/>
            <person name="Harris D."/>
            <person name="Hertz-Fowler C."/>
            <person name="Hilbert H."/>
            <person name="Horn D."/>
            <person name="Huang Y."/>
            <person name="Klages S."/>
            <person name="Knights A."/>
            <person name="Kube M."/>
            <person name="Larke N."/>
            <person name="Litvin L."/>
            <person name="Lord A."/>
            <person name="Louie T."/>
            <person name="Marra M."/>
            <person name="Masuy D."/>
            <person name="Matthews K."/>
            <person name="Michaeli S."/>
            <person name="Mottram J.C."/>
            <person name="Muller-Auer S."/>
            <person name="Munden H."/>
            <person name="Nelson S."/>
            <person name="Norbertczak H."/>
            <person name="Oliver K."/>
            <person name="O'neil S."/>
            <person name="Pentony M."/>
            <person name="Pohl T.M."/>
            <person name="Price C."/>
            <person name="Purnelle B."/>
            <person name="Quail M.A."/>
            <person name="Rabbinowitsch E."/>
            <person name="Reinhardt R."/>
            <person name="Rieger M."/>
            <person name="Rinta J."/>
            <person name="Robben J."/>
            <person name="Robertson L."/>
            <person name="Ruiz J.C."/>
            <person name="Rutter S."/>
            <person name="Saunders D."/>
            <person name="Schafer M."/>
            <person name="Schein J."/>
            <person name="Schwartz D.C."/>
            <person name="Seeger K."/>
            <person name="Seyler A."/>
            <person name="Sharp S."/>
            <person name="Shin H."/>
            <person name="Sivam D."/>
            <person name="Squares R."/>
            <person name="Squares S."/>
            <person name="Tosato V."/>
            <person name="Vogt C."/>
            <person name="Volckaert G."/>
            <person name="Wambutt R."/>
            <person name="Warren T."/>
            <person name="Wedler H."/>
            <person name="Woodward J."/>
            <person name="Zhou S."/>
            <person name="Zimmermann W."/>
            <person name="Smith D.F."/>
            <person name="Blackwell J.M."/>
            <person name="Stuart K.D."/>
            <person name="Barrell B."/>
            <person name="Myler P.J."/>
        </authorList>
    </citation>
    <scope>NUCLEOTIDE SEQUENCE [LARGE SCALE GENOMIC DNA]</scope>
    <source>
        <strain evidence="6">MHOM/IL/81/Friedlin</strain>
    </source>
</reference>
<evidence type="ECO:0000256" key="2">
    <source>
        <dbReference type="SAM" id="Coils"/>
    </source>
</evidence>
<name>E9AC71_LEIMA</name>
<dbReference type="PROSITE" id="PS00028">
    <property type="entry name" value="ZINC_FINGER_C2H2_1"/>
    <property type="match status" value="1"/>
</dbReference>
<feature type="compositionally biased region" description="Low complexity" evidence="3">
    <location>
        <begin position="457"/>
        <end position="480"/>
    </location>
</feature>
<evidence type="ECO:0000313" key="6">
    <source>
        <dbReference type="Proteomes" id="UP000000542"/>
    </source>
</evidence>
<feature type="coiled-coil region" evidence="2">
    <location>
        <begin position="191"/>
        <end position="218"/>
    </location>
</feature>
<sequence>MHPPPPFFLRASYILQNIHLSRHPDLLMSRAASIPSAAVRWCLALAPPLPTASSVSLRSAAAVVESHRHDRPRLAPVAVLSAIALTNSRRLSAAPHSLPFLYRRPSGLRACCTSGNGCRSIRLAAPSPASAGAAAASASVTTPTPSAPAPAQRERHVCPECGKRFLCEPNLVRHRATRHGVQVASATEVARAQIAARNARLQQELARVQARVRQLRDGGGTAATAVLAVDAASAYPSAVLTGRLMQVDEAVERAWRHSGRGLGTGISFVSCVGTVRGPVEVGTLRGATPASASDSPAAGPRVLQFVLEAHGYRERRPGQLKMYRSHLLVRYVAWQPYHCYGDDDGAGSAAAPCPPATAPLLFKVQEGDLLRVQGHYALHSSYDMISKQSVENVVLEADAVGMLRPAPAKETSAAQRERDGSPTRQPFLSTSPPSRHATTPTAKDAISSAHDRCPGQDSAMSAAPCATAAAVASADDASPPKQRQSILSTRKKTASTKLSTTAPLQHQPR</sequence>
<dbReference type="EMBL" id="FR796397">
    <property type="protein sequence ID" value="CBZ11885.1"/>
    <property type="molecule type" value="Genomic_DNA"/>
</dbReference>
<evidence type="ECO:0000256" key="3">
    <source>
        <dbReference type="SAM" id="MobiDB-lite"/>
    </source>
</evidence>
<dbReference type="VEuPathDB" id="TriTrypDB:LMJLV39_010013400"/>
<dbReference type="InParanoid" id="E9AC71"/>
<dbReference type="HOGENOM" id="CLU_535838_0_0_1"/>
<keyword evidence="1" id="KW-0862">Zinc</keyword>
<gene>
    <name evidence="5" type="ORF">LMJF_01_0800</name>
</gene>
<dbReference type="eggNOG" id="ENOG502S574">
    <property type="taxonomic scope" value="Eukaryota"/>
</dbReference>
<protein>
    <recommendedName>
        <fullName evidence="4">C2H2-type domain-containing protein</fullName>
    </recommendedName>
</protein>
<feature type="compositionally biased region" description="Polar residues" evidence="3">
    <location>
        <begin position="422"/>
        <end position="441"/>
    </location>
</feature>
<dbReference type="AlphaFoldDB" id="E9AC71"/>
<dbReference type="VEuPathDB" id="TriTrypDB:LMJFC_010013600"/>